<evidence type="ECO:0000256" key="3">
    <source>
        <dbReference type="ARBA" id="ARBA00012457"/>
    </source>
</evidence>
<gene>
    <name evidence="7" type="ORF">DICPUDRAFT_47028</name>
</gene>
<evidence type="ECO:0000256" key="5">
    <source>
        <dbReference type="ARBA" id="ARBA00022695"/>
    </source>
</evidence>
<dbReference type="InParanoid" id="F0ZHC2"/>
<sequence>MDTISIDDIRNQWIEEGQGHVFHWFDGLTNEEKKQFENDIRSIDVKEVNRDYKRVVQDKVNQKVILSYQHFDNVMTLDKIKEEDKKRWEQIGFELISQGKVGILLLAGGQATRLGTAFPKGFYDVGLPSKKSLFQLQAERVLKLQSLVSQRCPDYDDTKPIQWYIMTSDATHHETIKFFDRHDYFGLKKESFFFFCQPMIPCITPEGKIINESRSKISLSPNGNGGLFKTLQTSGALDDMRKKGIEYISQYCVDNILIKMADPVFIGCMHEQKADCAAKVVSKKDPEEPVGVMAVREGKPFVLEYSEIDKESKYLRDSNNKLVFNYAHICINAFSFEFLDRIAKQHLDDLKYHVAFKKIPTADENGSRSTPPQPNGWKLEKFIFDVFPFSHKMVCLEIDRSEEFSPLKNCAGMPIPADSPETCLRDICHLHRTYIEAAGGKVDLDESQICEVSPLTSYAGEGLENIVKGRIIKLPYEINQKTPHISQC</sequence>
<reference evidence="8" key="1">
    <citation type="journal article" date="2011" name="Genome Biol.">
        <title>Comparative genomics of the social amoebae Dictyostelium discoideum and Dictyostelium purpureum.</title>
        <authorList>
            <consortium name="US DOE Joint Genome Institute (JGI-PGF)"/>
            <person name="Sucgang R."/>
            <person name="Kuo A."/>
            <person name="Tian X."/>
            <person name="Salerno W."/>
            <person name="Parikh A."/>
            <person name="Feasley C.L."/>
            <person name="Dalin E."/>
            <person name="Tu H."/>
            <person name="Huang E."/>
            <person name="Barry K."/>
            <person name="Lindquist E."/>
            <person name="Shapiro H."/>
            <person name="Bruce D."/>
            <person name="Schmutz J."/>
            <person name="Salamov A."/>
            <person name="Fey P."/>
            <person name="Gaudet P."/>
            <person name="Anjard C."/>
            <person name="Babu M.M."/>
            <person name="Basu S."/>
            <person name="Bushmanova Y."/>
            <person name="van der Wel H."/>
            <person name="Katoh-Kurasawa M."/>
            <person name="Dinh C."/>
            <person name="Coutinho P.M."/>
            <person name="Saito T."/>
            <person name="Elias M."/>
            <person name="Schaap P."/>
            <person name="Kay R.R."/>
            <person name="Henrissat B."/>
            <person name="Eichinger L."/>
            <person name="Rivero F."/>
            <person name="Putnam N.H."/>
            <person name="West C.M."/>
            <person name="Loomis W.F."/>
            <person name="Chisholm R.L."/>
            <person name="Shaulsky G."/>
            <person name="Strassmann J.E."/>
            <person name="Queller D.C."/>
            <person name="Kuspa A."/>
            <person name="Grigoriev I.V."/>
        </authorList>
    </citation>
    <scope>NUCLEOTIDE SEQUENCE [LARGE SCALE GENOMIC DNA]</scope>
    <source>
        <strain evidence="8">QSDP1</strain>
    </source>
</reference>
<keyword evidence="4" id="KW-0808">Transferase</keyword>
<dbReference type="FunFam" id="3.90.550.10:FF:000444">
    <property type="entry name" value="Probable UDP-N-acetylglucosamine pyrophosphorylase"/>
    <property type="match status" value="1"/>
</dbReference>
<dbReference type="OMA" id="YFQVDNP"/>
<dbReference type="InterPro" id="IPR029044">
    <property type="entry name" value="Nucleotide-diphossugar_trans"/>
</dbReference>
<dbReference type="EMBL" id="GL871020">
    <property type="protein sequence ID" value="EGC36644.1"/>
    <property type="molecule type" value="Genomic_DNA"/>
</dbReference>
<dbReference type="Pfam" id="PF01704">
    <property type="entry name" value="UDPGP"/>
    <property type="match status" value="1"/>
</dbReference>
<dbReference type="PANTHER" id="PTHR11952">
    <property type="entry name" value="UDP- GLUCOSE PYROPHOSPHORYLASE"/>
    <property type="match status" value="1"/>
</dbReference>
<dbReference type="AlphaFoldDB" id="F0ZHC2"/>
<dbReference type="PANTHER" id="PTHR11952:SF2">
    <property type="entry name" value="LD24639P"/>
    <property type="match status" value="1"/>
</dbReference>
<proteinExistence type="inferred from homology"/>
<comment type="catalytic activity">
    <reaction evidence="6">
        <text>N-acetyl-alpha-D-glucosamine 1-phosphate + UTP + H(+) = UDP-N-acetyl-alpha-D-glucosamine + diphosphate</text>
        <dbReference type="Rhea" id="RHEA:13509"/>
        <dbReference type="ChEBI" id="CHEBI:15378"/>
        <dbReference type="ChEBI" id="CHEBI:33019"/>
        <dbReference type="ChEBI" id="CHEBI:46398"/>
        <dbReference type="ChEBI" id="CHEBI:57705"/>
        <dbReference type="ChEBI" id="CHEBI:57776"/>
        <dbReference type="EC" id="2.7.7.23"/>
    </reaction>
</comment>
<evidence type="ECO:0000256" key="1">
    <source>
        <dbReference type="ARBA" id="ARBA00005208"/>
    </source>
</evidence>
<accession>F0ZHC2</accession>
<evidence type="ECO:0000256" key="4">
    <source>
        <dbReference type="ARBA" id="ARBA00022679"/>
    </source>
</evidence>
<dbReference type="RefSeq" id="XP_003286812.1">
    <property type="nucleotide sequence ID" value="XM_003286764.1"/>
</dbReference>
<dbReference type="OrthoDB" id="532420at2759"/>
<comment type="similarity">
    <text evidence="2">Belongs to the UDPGP type 1 family.</text>
</comment>
<dbReference type="SUPFAM" id="SSF53448">
    <property type="entry name" value="Nucleotide-diphospho-sugar transferases"/>
    <property type="match status" value="1"/>
</dbReference>
<keyword evidence="5" id="KW-0548">Nucleotidyltransferase</keyword>
<dbReference type="EC" id="2.7.7.23" evidence="3"/>
<dbReference type="Gene3D" id="3.90.550.10">
    <property type="entry name" value="Spore Coat Polysaccharide Biosynthesis Protein SpsA, Chain A"/>
    <property type="match status" value="1"/>
</dbReference>
<dbReference type="VEuPathDB" id="AmoebaDB:DICPUDRAFT_47028"/>
<dbReference type="FunCoup" id="F0ZHC2">
    <property type="interactions" value="539"/>
</dbReference>
<evidence type="ECO:0000256" key="2">
    <source>
        <dbReference type="ARBA" id="ARBA00010401"/>
    </source>
</evidence>
<dbReference type="eggNOG" id="KOG2388">
    <property type="taxonomic scope" value="Eukaryota"/>
</dbReference>
<organism evidence="7 8">
    <name type="scientific">Dictyostelium purpureum</name>
    <name type="common">Slime mold</name>
    <dbReference type="NCBI Taxonomy" id="5786"/>
    <lineage>
        <taxon>Eukaryota</taxon>
        <taxon>Amoebozoa</taxon>
        <taxon>Evosea</taxon>
        <taxon>Eumycetozoa</taxon>
        <taxon>Dictyostelia</taxon>
        <taxon>Dictyosteliales</taxon>
        <taxon>Dictyosteliaceae</taxon>
        <taxon>Dictyostelium</taxon>
    </lineage>
</organism>
<evidence type="ECO:0000313" key="8">
    <source>
        <dbReference type="Proteomes" id="UP000001064"/>
    </source>
</evidence>
<dbReference type="InterPro" id="IPR002618">
    <property type="entry name" value="UDPGP_fam"/>
</dbReference>
<dbReference type="GO" id="GO:0003977">
    <property type="term" value="F:UDP-N-acetylglucosamine diphosphorylase activity"/>
    <property type="evidence" value="ECO:0000318"/>
    <property type="project" value="GO_Central"/>
</dbReference>
<dbReference type="Proteomes" id="UP000001064">
    <property type="component" value="Unassembled WGS sequence"/>
</dbReference>
<evidence type="ECO:0000256" key="6">
    <source>
        <dbReference type="ARBA" id="ARBA00048493"/>
    </source>
</evidence>
<keyword evidence="8" id="KW-1185">Reference proteome</keyword>
<name>F0ZHC2_DICPU</name>
<comment type="pathway">
    <text evidence="1">Nucleotide-sugar biosynthesis; UDP-N-acetyl-alpha-D-glucosamine biosynthesis; UDP-N-acetyl-alpha-D-glucosamine from N-acetyl-alpha-D-glucosamine 1-phosphate: step 1/1.</text>
</comment>
<evidence type="ECO:0000313" key="7">
    <source>
        <dbReference type="EMBL" id="EGC36644.1"/>
    </source>
</evidence>
<dbReference type="CDD" id="cd04193">
    <property type="entry name" value="UDPGlcNAc_PPase"/>
    <property type="match status" value="1"/>
</dbReference>
<dbReference type="STRING" id="5786.F0ZHC2"/>
<dbReference type="InterPro" id="IPR039741">
    <property type="entry name" value="UDP-sugar_pyrophosphorylase"/>
</dbReference>
<dbReference type="GO" id="GO:0006048">
    <property type="term" value="P:UDP-N-acetylglucosamine biosynthetic process"/>
    <property type="evidence" value="ECO:0000318"/>
    <property type="project" value="GO_Central"/>
</dbReference>
<dbReference type="KEGG" id="dpp:DICPUDRAFT_47028"/>
<dbReference type="GeneID" id="10504222"/>
<protein>
    <recommendedName>
        <fullName evidence="3">UDP-N-acetylglucosamine diphosphorylase</fullName>
        <ecNumber evidence="3">2.7.7.23</ecNumber>
    </recommendedName>
</protein>